<dbReference type="EMBL" id="RWJN01000258">
    <property type="protein sequence ID" value="TCD64076.1"/>
    <property type="molecule type" value="Genomic_DNA"/>
</dbReference>
<organism evidence="1 2">
    <name type="scientific">Steccherinum ochraceum</name>
    <dbReference type="NCBI Taxonomy" id="92696"/>
    <lineage>
        <taxon>Eukaryota</taxon>
        <taxon>Fungi</taxon>
        <taxon>Dikarya</taxon>
        <taxon>Basidiomycota</taxon>
        <taxon>Agaricomycotina</taxon>
        <taxon>Agaricomycetes</taxon>
        <taxon>Polyporales</taxon>
        <taxon>Steccherinaceae</taxon>
        <taxon>Steccherinum</taxon>
    </lineage>
</organism>
<evidence type="ECO:0000313" key="1">
    <source>
        <dbReference type="EMBL" id="TCD64076.1"/>
    </source>
</evidence>
<keyword evidence="2" id="KW-1185">Reference proteome</keyword>
<proteinExistence type="predicted"/>
<dbReference type="AlphaFoldDB" id="A0A4R0RB42"/>
<accession>A0A4R0RB42</accession>
<dbReference type="STRING" id="92696.A0A4R0RB42"/>
<dbReference type="OrthoDB" id="5987198at2759"/>
<evidence type="ECO:0008006" key="3">
    <source>
        <dbReference type="Google" id="ProtNLM"/>
    </source>
</evidence>
<dbReference type="Proteomes" id="UP000292702">
    <property type="component" value="Unassembled WGS sequence"/>
</dbReference>
<gene>
    <name evidence="1" type="ORF">EIP91_004584</name>
</gene>
<reference evidence="1 2" key="1">
    <citation type="submission" date="2018-11" db="EMBL/GenBank/DDBJ databases">
        <title>Genome assembly of Steccherinum ochraceum LE-BIN_3174, the white-rot fungus of the Steccherinaceae family (The Residual Polyporoid clade, Polyporales, Basidiomycota).</title>
        <authorList>
            <person name="Fedorova T.V."/>
            <person name="Glazunova O.A."/>
            <person name="Landesman E.O."/>
            <person name="Moiseenko K.V."/>
            <person name="Psurtseva N.V."/>
            <person name="Savinova O.S."/>
            <person name="Shakhova N.V."/>
            <person name="Tyazhelova T.V."/>
            <person name="Vasina D.V."/>
        </authorList>
    </citation>
    <scope>NUCLEOTIDE SEQUENCE [LARGE SCALE GENOMIC DNA]</scope>
    <source>
        <strain evidence="1 2">LE-BIN_3174</strain>
    </source>
</reference>
<name>A0A4R0RB42_9APHY</name>
<evidence type="ECO:0000313" key="2">
    <source>
        <dbReference type="Proteomes" id="UP000292702"/>
    </source>
</evidence>
<sequence length="206" mass="23953">MNVNNFDEYTRWHGDRLADDYWRSRYHFLASKGYTLRDHFHPDHTPQYPDRVCDMNERPCFNLPDGIDARVRGGRVVTVRHMETKSRELALLLEFSQPEMRSIPLNHCVPILTTFSDPDDPSFTFVVTPYVCERYDLERRNVEDIMNTITWVIEGLAFFHSHGISNVISSPNISSPDGLPVPVGWDLSKTVNWSTYHPLTTSQPQR</sequence>
<protein>
    <recommendedName>
        <fullName evidence="3">Protein kinase domain-containing protein</fullName>
    </recommendedName>
</protein>
<comment type="caution">
    <text evidence="1">The sequence shown here is derived from an EMBL/GenBank/DDBJ whole genome shotgun (WGS) entry which is preliminary data.</text>
</comment>